<comment type="caution">
    <text evidence="1">The sequence shown here is derived from an EMBL/GenBank/DDBJ whole genome shotgun (WGS) entry which is preliminary data.</text>
</comment>
<gene>
    <name evidence="1" type="ORF">B0H17DRAFT_1183692</name>
</gene>
<name>A0AAD7CYU7_MYCRO</name>
<accession>A0AAD7CYU7</accession>
<organism evidence="1 2">
    <name type="scientific">Mycena rosella</name>
    <name type="common">Pink bonnet</name>
    <name type="synonym">Agaricus rosellus</name>
    <dbReference type="NCBI Taxonomy" id="1033263"/>
    <lineage>
        <taxon>Eukaryota</taxon>
        <taxon>Fungi</taxon>
        <taxon>Dikarya</taxon>
        <taxon>Basidiomycota</taxon>
        <taxon>Agaricomycotina</taxon>
        <taxon>Agaricomycetes</taxon>
        <taxon>Agaricomycetidae</taxon>
        <taxon>Agaricales</taxon>
        <taxon>Marasmiineae</taxon>
        <taxon>Mycenaceae</taxon>
        <taxon>Mycena</taxon>
    </lineage>
</organism>
<dbReference type="Proteomes" id="UP001221757">
    <property type="component" value="Unassembled WGS sequence"/>
</dbReference>
<protein>
    <submittedName>
        <fullName evidence="1">Uncharacterized protein</fullName>
    </submittedName>
</protein>
<keyword evidence="2" id="KW-1185">Reference proteome</keyword>
<sequence length="450" mass="51418">MARALPSVPDFHIHKTAWDYLPRSLLPGECHLECLEAAIAARVGCLDHFPDENLPEPWTCDWRAWGLNACWEGETTQFLKRFNVAAQKPLVFRSSGTGNTATAFLGTDRSNRLPNLKFYLYDEPIGDLFRFEHAIPHTASPNSVGAAEFIETVNWNKMTHLGSLANAEAVLRHRDIPGPPLYLLGLHKSETPWGFEPRKLRDALAAERRIVDTAIRDWCSIPDIHLPEPWTCNWAKFTWWYSNSVNADLRQTYGLGPLTPIMFRADHTDTVVVESAGVFYLYENPEDRELLRFYEGTMGVSALSHILYQFAGTFSSVEDFIQNADWKRMSVVVPRTASETTISQRNPDAPMIPMTSHGGELRITTTKSYTKRTIWDISRRPGVWGYEPRLNKILNSSREPPESDPRAWGNIPDDELPEPWSCDWAEWIKTECWDGPLDLDFPYHKAELEQ</sequence>
<proteinExistence type="predicted"/>
<dbReference type="AlphaFoldDB" id="A0AAD7CYU7"/>
<evidence type="ECO:0000313" key="1">
    <source>
        <dbReference type="EMBL" id="KAJ7670516.1"/>
    </source>
</evidence>
<evidence type="ECO:0000313" key="2">
    <source>
        <dbReference type="Proteomes" id="UP001221757"/>
    </source>
</evidence>
<reference evidence="1" key="1">
    <citation type="submission" date="2023-03" db="EMBL/GenBank/DDBJ databases">
        <title>Massive genome expansion in bonnet fungi (Mycena s.s.) driven by repeated elements and novel gene families across ecological guilds.</title>
        <authorList>
            <consortium name="Lawrence Berkeley National Laboratory"/>
            <person name="Harder C.B."/>
            <person name="Miyauchi S."/>
            <person name="Viragh M."/>
            <person name="Kuo A."/>
            <person name="Thoen E."/>
            <person name="Andreopoulos B."/>
            <person name="Lu D."/>
            <person name="Skrede I."/>
            <person name="Drula E."/>
            <person name="Henrissat B."/>
            <person name="Morin E."/>
            <person name="Kohler A."/>
            <person name="Barry K."/>
            <person name="LaButti K."/>
            <person name="Morin E."/>
            <person name="Salamov A."/>
            <person name="Lipzen A."/>
            <person name="Mereny Z."/>
            <person name="Hegedus B."/>
            <person name="Baldrian P."/>
            <person name="Stursova M."/>
            <person name="Weitz H."/>
            <person name="Taylor A."/>
            <person name="Grigoriev I.V."/>
            <person name="Nagy L.G."/>
            <person name="Martin F."/>
            <person name="Kauserud H."/>
        </authorList>
    </citation>
    <scope>NUCLEOTIDE SEQUENCE</scope>
    <source>
        <strain evidence="1">CBHHK067</strain>
    </source>
</reference>
<dbReference type="EMBL" id="JARKIE010000179">
    <property type="protein sequence ID" value="KAJ7670516.1"/>
    <property type="molecule type" value="Genomic_DNA"/>
</dbReference>